<evidence type="ECO:0000256" key="5">
    <source>
        <dbReference type="SAM" id="Phobius"/>
    </source>
</evidence>
<dbReference type="InterPro" id="IPR041698">
    <property type="entry name" value="Methyltransf_25"/>
</dbReference>
<dbReference type="Gene3D" id="3.40.50.150">
    <property type="entry name" value="Vaccinia Virus protein VP39"/>
    <property type="match status" value="1"/>
</dbReference>
<sequence>MDKSNEMSQIDSSVWFQPHIGPRLRPCVRDVYNHWSGIPDEELPSHLHEIRNKAWPLGKYPCVGLWIFLLPGLAALPQFPVILARARKLQSRILDLGCGLGPELRLLATHGIPTDLMWAVDIEPGLWQLGFQLFRDSDRMKARFIQGDFLRMADESLGELKGNVDVVIASQFLHLFSWDGQISATKRIVALSKPGTMLVGYQQGRKTAREYIRPWGMMFYHNLKSFVELWDVVQQDTHTQWRLEVTEVDLKEWGMEEADVQWMPADRQGINFVITRIS</sequence>
<dbReference type="InterPro" id="IPR051654">
    <property type="entry name" value="Meroterpenoid_MTases"/>
</dbReference>
<proteinExistence type="inferred from homology"/>
<dbReference type="GO" id="GO:0016740">
    <property type="term" value="F:transferase activity"/>
    <property type="evidence" value="ECO:0007669"/>
    <property type="project" value="UniProtKB-KW"/>
</dbReference>
<protein>
    <recommendedName>
        <fullName evidence="6">Methyltransferase domain-containing protein</fullName>
    </recommendedName>
</protein>
<reference evidence="7" key="1">
    <citation type="submission" date="2020-06" db="EMBL/GenBank/DDBJ databases">
        <title>Draft genome sequences of strains closely related to Aspergillus parafelis and Aspergillus hiratsukae.</title>
        <authorList>
            <person name="Dos Santos R.A.C."/>
            <person name="Rivero-Menendez O."/>
            <person name="Steenwyk J.L."/>
            <person name="Mead M.E."/>
            <person name="Goldman G.H."/>
            <person name="Alastruey-Izquierdo A."/>
            <person name="Rokas A."/>
        </authorList>
    </citation>
    <scope>NUCLEOTIDE SEQUENCE</scope>
    <source>
        <strain evidence="7">CNM-CM7691</strain>
    </source>
</reference>
<dbReference type="Pfam" id="PF13649">
    <property type="entry name" value="Methyltransf_25"/>
    <property type="match status" value="1"/>
</dbReference>
<dbReference type="SUPFAM" id="SSF53335">
    <property type="entry name" value="S-adenosyl-L-methionine-dependent methyltransferases"/>
    <property type="match status" value="1"/>
</dbReference>
<evidence type="ECO:0000313" key="8">
    <source>
        <dbReference type="Proteomes" id="UP000641853"/>
    </source>
</evidence>
<dbReference type="PANTHER" id="PTHR35897:SF1">
    <property type="entry name" value="METHYLTRANSFERASE AUSD"/>
    <property type="match status" value="1"/>
</dbReference>
<feature type="transmembrane region" description="Helical" evidence="5">
    <location>
        <begin position="63"/>
        <end position="84"/>
    </location>
</feature>
<keyword evidence="5" id="KW-0812">Transmembrane</keyword>
<keyword evidence="8" id="KW-1185">Reference proteome</keyword>
<evidence type="ECO:0000256" key="1">
    <source>
        <dbReference type="ARBA" id="ARBA00005179"/>
    </source>
</evidence>
<evidence type="ECO:0000256" key="3">
    <source>
        <dbReference type="ARBA" id="ARBA00022691"/>
    </source>
</evidence>
<dbReference type="PANTHER" id="PTHR35897">
    <property type="entry name" value="METHYLTRANSFERASE AUSD"/>
    <property type="match status" value="1"/>
</dbReference>
<evidence type="ECO:0000259" key="6">
    <source>
        <dbReference type="Pfam" id="PF13649"/>
    </source>
</evidence>
<dbReference type="EMBL" id="JACBAG010001636">
    <property type="protein sequence ID" value="KAF7184402.1"/>
    <property type="molecule type" value="Genomic_DNA"/>
</dbReference>
<evidence type="ECO:0000256" key="4">
    <source>
        <dbReference type="ARBA" id="ARBA00038314"/>
    </source>
</evidence>
<comment type="caution">
    <text evidence="7">The sequence shown here is derived from an EMBL/GenBank/DDBJ whole genome shotgun (WGS) entry which is preliminary data.</text>
</comment>
<dbReference type="InterPro" id="IPR029063">
    <property type="entry name" value="SAM-dependent_MTases_sf"/>
</dbReference>
<organism evidence="7 8">
    <name type="scientific">Aspergillus felis</name>
    <dbReference type="NCBI Taxonomy" id="1287682"/>
    <lineage>
        <taxon>Eukaryota</taxon>
        <taxon>Fungi</taxon>
        <taxon>Dikarya</taxon>
        <taxon>Ascomycota</taxon>
        <taxon>Pezizomycotina</taxon>
        <taxon>Eurotiomycetes</taxon>
        <taxon>Eurotiomycetidae</taxon>
        <taxon>Eurotiales</taxon>
        <taxon>Aspergillaceae</taxon>
        <taxon>Aspergillus</taxon>
        <taxon>Aspergillus subgen. Fumigati</taxon>
    </lineage>
</organism>
<dbReference type="Proteomes" id="UP000641853">
    <property type="component" value="Unassembled WGS sequence"/>
</dbReference>
<keyword evidence="2" id="KW-0808">Transferase</keyword>
<accession>A0A8H6R613</accession>
<gene>
    <name evidence="7" type="ORF">CNMCM7691_005222</name>
</gene>
<keyword evidence="5" id="KW-1133">Transmembrane helix</keyword>
<feature type="domain" description="Methyltransferase" evidence="6">
    <location>
        <begin position="93"/>
        <end position="195"/>
    </location>
</feature>
<comment type="similarity">
    <text evidence="4">Belongs to the class I-like SAM-binding methyltransferase superfamily.</text>
</comment>
<evidence type="ECO:0000256" key="2">
    <source>
        <dbReference type="ARBA" id="ARBA00022679"/>
    </source>
</evidence>
<keyword evidence="5" id="KW-0472">Membrane</keyword>
<dbReference type="AlphaFoldDB" id="A0A8H6R613"/>
<evidence type="ECO:0000313" key="7">
    <source>
        <dbReference type="EMBL" id="KAF7184402.1"/>
    </source>
</evidence>
<dbReference type="CDD" id="cd02440">
    <property type="entry name" value="AdoMet_MTases"/>
    <property type="match status" value="1"/>
</dbReference>
<keyword evidence="3" id="KW-0949">S-adenosyl-L-methionine</keyword>
<name>A0A8H6R613_9EURO</name>
<comment type="pathway">
    <text evidence="1">Secondary metabolite biosynthesis.</text>
</comment>